<proteinExistence type="predicted"/>
<evidence type="ECO:0000313" key="3">
    <source>
        <dbReference type="Proteomes" id="UP000264840"/>
    </source>
</evidence>
<sequence>MHSQEPERRGPGEINTSGQGPDRRGSHIGVAGPERIGGCFTHEHGEVLGSELGLMEMTEVDCSHLQHLLQAHVEAQSEFPDVRCHLSTVMVKEQATSTVISPFRSAQAIDLSTSNEDHCIVMPGEKTPVSYGEVPGFVLARIRAEESPAEPFTSDKKSVQNRTRPAARVCLEKRFSAMCAETTRQQDIQSAVLKISHHLMTFFCGHSLLSFLLSSLITLTSEWMVSGCRNLCLIVFGVRGFPSR</sequence>
<protein>
    <submittedName>
        <fullName evidence="2">Death inducer-obliterator 1</fullName>
    </submittedName>
</protein>
<reference evidence="2" key="2">
    <citation type="submission" date="2025-09" db="UniProtKB">
        <authorList>
            <consortium name="Ensembl"/>
        </authorList>
    </citation>
    <scope>IDENTIFICATION</scope>
</reference>
<dbReference type="GeneTree" id="ENSGT00940000155532"/>
<feature type="compositionally biased region" description="Basic and acidic residues" evidence="1">
    <location>
        <begin position="1"/>
        <end position="11"/>
    </location>
</feature>
<evidence type="ECO:0000256" key="1">
    <source>
        <dbReference type="SAM" id="MobiDB-lite"/>
    </source>
</evidence>
<feature type="region of interest" description="Disordered" evidence="1">
    <location>
        <begin position="1"/>
        <end position="32"/>
    </location>
</feature>
<evidence type="ECO:0000313" key="2">
    <source>
        <dbReference type="Ensembl" id="ENSHBUP00000028394.1"/>
    </source>
</evidence>
<name>A0A3Q2X0P8_HAPBU</name>
<reference evidence="2" key="1">
    <citation type="submission" date="2025-08" db="UniProtKB">
        <authorList>
            <consortium name="Ensembl"/>
        </authorList>
    </citation>
    <scope>IDENTIFICATION</scope>
</reference>
<dbReference type="AlphaFoldDB" id="A0A3Q2X0P8"/>
<dbReference type="Ensembl" id="ENSHBUT00000017495.1">
    <property type="protein sequence ID" value="ENSHBUP00000028394.1"/>
    <property type="gene ID" value="ENSHBUG00000012134.1"/>
</dbReference>
<organism evidence="2 3">
    <name type="scientific">Haplochromis burtoni</name>
    <name type="common">Burton's mouthbrooder</name>
    <name type="synonym">Chromis burtoni</name>
    <dbReference type="NCBI Taxonomy" id="8153"/>
    <lineage>
        <taxon>Eukaryota</taxon>
        <taxon>Metazoa</taxon>
        <taxon>Chordata</taxon>
        <taxon>Craniata</taxon>
        <taxon>Vertebrata</taxon>
        <taxon>Euteleostomi</taxon>
        <taxon>Actinopterygii</taxon>
        <taxon>Neopterygii</taxon>
        <taxon>Teleostei</taxon>
        <taxon>Neoteleostei</taxon>
        <taxon>Acanthomorphata</taxon>
        <taxon>Ovalentaria</taxon>
        <taxon>Cichlomorphae</taxon>
        <taxon>Cichliformes</taxon>
        <taxon>Cichlidae</taxon>
        <taxon>African cichlids</taxon>
        <taxon>Pseudocrenilabrinae</taxon>
        <taxon>Haplochromini</taxon>
        <taxon>Haplochromis</taxon>
    </lineage>
</organism>
<keyword evidence="3" id="KW-1185">Reference proteome</keyword>
<dbReference type="Proteomes" id="UP000264840">
    <property type="component" value="Unplaced"/>
</dbReference>
<accession>A0A3Q2X0P8</accession>